<protein>
    <recommendedName>
        <fullName evidence="1">MmyB-like transcription regulator ligand binding domain-containing protein</fullName>
    </recommendedName>
</protein>
<keyword evidence="3" id="KW-1185">Reference proteome</keyword>
<dbReference type="PANTHER" id="PTHR35010:SF2">
    <property type="entry name" value="BLL4672 PROTEIN"/>
    <property type="match status" value="1"/>
</dbReference>
<organism evidence="2 3">
    <name type="scientific">Cryptosporangium aurantiacum</name>
    <dbReference type="NCBI Taxonomy" id="134849"/>
    <lineage>
        <taxon>Bacteria</taxon>
        <taxon>Bacillati</taxon>
        <taxon>Actinomycetota</taxon>
        <taxon>Actinomycetes</taxon>
        <taxon>Cryptosporangiales</taxon>
        <taxon>Cryptosporangiaceae</taxon>
        <taxon>Cryptosporangium</taxon>
    </lineage>
</organism>
<dbReference type="Gene3D" id="3.30.450.180">
    <property type="match status" value="1"/>
</dbReference>
<dbReference type="Pfam" id="PF17765">
    <property type="entry name" value="MLTR_LBD"/>
    <property type="match status" value="1"/>
</dbReference>
<feature type="domain" description="MmyB-like transcription regulator ligand binding" evidence="1">
    <location>
        <begin position="2"/>
        <end position="105"/>
    </location>
</feature>
<evidence type="ECO:0000259" key="1">
    <source>
        <dbReference type="Pfam" id="PF17765"/>
    </source>
</evidence>
<reference evidence="2 3" key="1">
    <citation type="submission" date="2016-11" db="EMBL/GenBank/DDBJ databases">
        <authorList>
            <person name="Jaros S."/>
            <person name="Januszkiewicz K."/>
            <person name="Wedrychowicz H."/>
        </authorList>
    </citation>
    <scope>NUCLEOTIDE SEQUENCE [LARGE SCALE GENOMIC DNA]</scope>
    <source>
        <strain evidence="2 3">DSM 46144</strain>
    </source>
</reference>
<name>A0A1M7QGR0_9ACTN</name>
<proteinExistence type="predicted"/>
<dbReference type="EMBL" id="FRCS01000004">
    <property type="protein sequence ID" value="SHN29882.1"/>
    <property type="molecule type" value="Genomic_DNA"/>
</dbReference>
<accession>A0A1M7QGR0</accession>
<dbReference type="Proteomes" id="UP000184440">
    <property type="component" value="Unassembled WGS sequence"/>
</dbReference>
<evidence type="ECO:0000313" key="3">
    <source>
        <dbReference type="Proteomes" id="UP000184440"/>
    </source>
</evidence>
<dbReference type="InterPro" id="IPR041413">
    <property type="entry name" value="MLTR_LBD"/>
</dbReference>
<gene>
    <name evidence="2" type="ORF">SAMN05443668_104620</name>
</gene>
<evidence type="ECO:0000313" key="2">
    <source>
        <dbReference type="EMBL" id="SHN29882.1"/>
    </source>
</evidence>
<sequence>MLYRNWEELARIHVAYLRLNAGRFPTDARLANLIGELTMRSDQFATMWATGEVSDCTTGDMYLQHPTVGTVTVAYQVWLQPDSPGHRLEIYTPNDASSAGAVKLLAQSARTRRSACGQGSESL</sequence>
<dbReference type="PANTHER" id="PTHR35010">
    <property type="entry name" value="BLL4672 PROTEIN-RELATED"/>
    <property type="match status" value="1"/>
</dbReference>
<dbReference type="STRING" id="134849.SAMN05443668_104620"/>
<dbReference type="AlphaFoldDB" id="A0A1M7QGR0"/>